<dbReference type="SMART" id="SM00895">
    <property type="entry name" value="FCD"/>
    <property type="match status" value="1"/>
</dbReference>
<dbReference type="PROSITE" id="PS50949">
    <property type="entry name" value="HTH_GNTR"/>
    <property type="match status" value="1"/>
</dbReference>
<evidence type="ECO:0000313" key="6">
    <source>
        <dbReference type="Proteomes" id="UP001342418"/>
    </source>
</evidence>
<dbReference type="RefSeq" id="WP_338529375.1">
    <property type="nucleotide sequence ID" value="NZ_CP030941.1"/>
</dbReference>
<gene>
    <name evidence="5" type="primary">rspR_3</name>
    <name evidence="5" type="ORF">NTH_01452</name>
</gene>
<dbReference type="InterPro" id="IPR011711">
    <property type="entry name" value="GntR_C"/>
</dbReference>
<keyword evidence="3" id="KW-0804">Transcription</keyword>
<dbReference type="InterPro" id="IPR036388">
    <property type="entry name" value="WH-like_DNA-bd_sf"/>
</dbReference>
<dbReference type="InterPro" id="IPR000524">
    <property type="entry name" value="Tscrpt_reg_HTH_GntR"/>
</dbReference>
<dbReference type="SMART" id="SM00345">
    <property type="entry name" value="HTH_GNTR"/>
    <property type="match status" value="1"/>
</dbReference>
<protein>
    <submittedName>
        <fullName evidence="5">HTH-type transcriptional repressor RspR</fullName>
    </submittedName>
</protein>
<organism evidence="5 6">
    <name type="scientific">Nitratireductor thuwali</name>
    <dbReference type="NCBI Taxonomy" id="2267699"/>
    <lineage>
        <taxon>Bacteria</taxon>
        <taxon>Pseudomonadati</taxon>
        <taxon>Pseudomonadota</taxon>
        <taxon>Alphaproteobacteria</taxon>
        <taxon>Hyphomicrobiales</taxon>
        <taxon>Phyllobacteriaceae</taxon>
        <taxon>Nitratireductor</taxon>
    </lineage>
</organism>
<evidence type="ECO:0000256" key="2">
    <source>
        <dbReference type="ARBA" id="ARBA00023125"/>
    </source>
</evidence>
<dbReference type="SUPFAM" id="SSF46785">
    <property type="entry name" value="Winged helix' DNA-binding domain"/>
    <property type="match status" value="1"/>
</dbReference>
<keyword evidence="6" id="KW-1185">Reference proteome</keyword>
<evidence type="ECO:0000256" key="1">
    <source>
        <dbReference type="ARBA" id="ARBA00023015"/>
    </source>
</evidence>
<reference evidence="5 6" key="1">
    <citation type="submission" date="2018-07" db="EMBL/GenBank/DDBJ databases">
        <title>Genome sequence of Nitratireductor thuwali#1536.</title>
        <authorList>
            <person name="Michoud G."/>
            <person name="Merlino G."/>
            <person name="Sefrji F.O."/>
            <person name="Daffonchio D."/>
        </authorList>
    </citation>
    <scope>NUCLEOTIDE SEQUENCE [LARGE SCALE GENOMIC DNA]</scope>
    <source>
        <strain evidence="6">Nit1536</strain>
    </source>
</reference>
<evidence type="ECO:0000256" key="3">
    <source>
        <dbReference type="ARBA" id="ARBA00023163"/>
    </source>
</evidence>
<dbReference type="PANTHER" id="PTHR43537">
    <property type="entry name" value="TRANSCRIPTIONAL REGULATOR, GNTR FAMILY"/>
    <property type="match status" value="1"/>
</dbReference>
<proteinExistence type="predicted"/>
<keyword evidence="2" id="KW-0238">DNA-binding</keyword>
<dbReference type="Pfam" id="PF00392">
    <property type="entry name" value="GntR"/>
    <property type="match status" value="1"/>
</dbReference>
<sequence>MLDQESIPSVGEQAYRLIRNDIIFGRLAPGARLRLEKLRDRYKVSITTLREILARLAADGFVRAEGQKGFAVAPVSDEDLTDIAKLRILLESHALEQSFADGDVDWEASVVAAHHKLNVMERKMISGDLSVRETWKRYDWEFHRALIQACGLRLLLATHGEVFDKYLRYQMLTLTFRGEEAARDHRDLMQAALSRDAEAGKAILRRHILSGVEHSVQARMAERRSA</sequence>
<feature type="domain" description="HTH gntR-type" evidence="4">
    <location>
        <begin position="8"/>
        <end position="75"/>
    </location>
</feature>
<accession>A0ABY5MGS6</accession>
<keyword evidence="1" id="KW-0805">Transcription regulation</keyword>
<name>A0ABY5MGS6_9HYPH</name>
<dbReference type="SUPFAM" id="SSF48008">
    <property type="entry name" value="GntR ligand-binding domain-like"/>
    <property type="match status" value="1"/>
</dbReference>
<evidence type="ECO:0000313" key="5">
    <source>
        <dbReference type="EMBL" id="UUP17002.1"/>
    </source>
</evidence>
<dbReference type="InterPro" id="IPR008920">
    <property type="entry name" value="TF_FadR/GntR_C"/>
</dbReference>
<dbReference type="Gene3D" id="1.20.120.530">
    <property type="entry name" value="GntR ligand-binding domain-like"/>
    <property type="match status" value="1"/>
</dbReference>
<dbReference type="PANTHER" id="PTHR43537:SF20">
    <property type="entry name" value="HTH-TYPE TRANSCRIPTIONAL REPRESSOR GLAR"/>
    <property type="match status" value="1"/>
</dbReference>
<dbReference type="Proteomes" id="UP001342418">
    <property type="component" value="Chromosome"/>
</dbReference>
<dbReference type="EMBL" id="CP030941">
    <property type="protein sequence ID" value="UUP17002.1"/>
    <property type="molecule type" value="Genomic_DNA"/>
</dbReference>
<dbReference type="Pfam" id="PF07729">
    <property type="entry name" value="FCD"/>
    <property type="match status" value="1"/>
</dbReference>
<dbReference type="Gene3D" id="1.10.10.10">
    <property type="entry name" value="Winged helix-like DNA-binding domain superfamily/Winged helix DNA-binding domain"/>
    <property type="match status" value="1"/>
</dbReference>
<dbReference type="InterPro" id="IPR036390">
    <property type="entry name" value="WH_DNA-bd_sf"/>
</dbReference>
<evidence type="ECO:0000259" key="4">
    <source>
        <dbReference type="PROSITE" id="PS50949"/>
    </source>
</evidence>